<evidence type="ECO:0000256" key="1">
    <source>
        <dbReference type="ARBA" id="ARBA00004370"/>
    </source>
</evidence>
<feature type="region of interest" description="Disordered" evidence="4">
    <location>
        <begin position="275"/>
        <end position="304"/>
    </location>
</feature>
<feature type="compositionally biased region" description="Basic and acidic residues" evidence="4">
    <location>
        <begin position="35"/>
        <end position="45"/>
    </location>
</feature>
<feature type="compositionally biased region" description="Low complexity" evidence="4">
    <location>
        <begin position="237"/>
        <end position="256"/>
    </location>
</feature>
<feature type="compositionally biased region" description="Basic and acidic residues" evidence="4">
    <location>
        <begin position="52"/>
        <end position="73"/>
    </location>
</feature>
<feature type="compositionally biased region" description="Polar residues" evidence="4">
    <location>
        <begin position="20"/>
        <end position="34"/>
    </location>
</feature>
<dbReference type="KEGG" id="aqu:109582180"/>
<comment type="subcellular location">
    <subcellularLocation>
        <location evidence="1">Membrane</location>
    </subcellularLocation>
</comment>
<reference evidence="7" key="2">
    <citation type="submission" date="2024-06" db="UniProtKB">
        <authorList>
            <consortium name="EnsemblMetazoa"/>
        </authorList>
    </citation>
    <scope>IDENTIFICATION</scope>
</reference>
<feature type="chain" id="PRO_5042977704" description="MANSC domain-containing protein" evidence="5">
    <location>
        <begin position="24"/>
        <end position="416"/>
    </location>
</feature>
<keyword evidence="5" id="KW-0732">Signal</keyword>
<name>A0AAN0J6K9_AMPQE</name>
<dbReference type="RefSeq" id="XP_019852392.1">
    <property type="nucleotide sequence ID" value="XM_019996833.1"/>
</dbReference>
<dbReference type="PANTHER" id="PTHR46182">
    <property type="entry name" value="FI19480P1"/>
    <property type="match status" value="1"/>
</dbReference>
<evidence type="ECO:0000256" key="3">
    <source>
        <dbReference type="ARBA" id="ARBA00023180"/>
    </source>
</evidence>
<keyword evidence="8" id="KW-1185">Reference proteome</keyword>
<accession>A0AAN0J6K9</accession>
<feature type="compositionally biased region" description="Low complexity" evidence="4">
    <location>
        <begin position="275"/>
        <end position="291"/>
    </location>
</feature>
<feature type="region of interest" description="Disordered" evidence="4">
    <location>
        <begin position="228"/>
        <end position="256"/>
    </location>
</feature>
<dbReference type="PANTHER" id="PTHR46182:SF2">
    <property type="entry name" value="FI19480P1"/>
    <property type="match status" value="1"/>
</dbReference>
<evidence type="ECO:0000313" key="7">
    <source>
        <dbReference type="EnsemblMetazoa" id="XP_019852392.1"/>
    </source>
</evidence>
<dbReference type="GeneID" id="109582180"/>
<dbReference type="Proteomes" id="UP000007879">
    <property type="component" value="Unassembled WGS sequence"/>
</dbReference>
<evidence type="ECO:0000256" key="5">
    <source>
        <dbReference type="SAM" id="SignalP"/>
    </source>
</evidence>
<dbReference type="AlphaFoldDB" id="A0AAN0J6K9"/>
<organism evidence="7 8">
    <name type="scientific">Amphimedon queenslandica</name>
    <name type="common">Sponge</name>
    <dbReference type="NCBI Taxonomy" id="400682"/>
    <lineage>
        <taxon>Eukaryota</taxon>
        <taxon>Metazoa</taxon>
        <taxon>Porifera</taxon>
        <taxon>Demospongiae</taxon>
        <taxon>Heteroscleromorpha</taxon>
        <taxon>Haplosclerida</taxon>
        <taxon>Niphatidae</taxon>
        <taxon>Amphimedon</taxon>
    </lineage>
</organism>
<dbReference type="EnsemblMetazoa" id="XM_019996833.1">
    <property type="protein sequence ID" value="XP_019852392.1"/>
    <property type="gene ID" value="LOC109582180"/>
</dbReference>
<dbReference type="GO" id="GO:0016020">
    <property type="term" value="C:membrane"/>
    <property type="evidence" value="ECO:0007669"/>
    <property type="project" value="UniProtKB-SubCell"/>
</dbReference>
<dbReference type="InterPro" id="IPR013980">
    <property type="entry name" value="MANSC_dom"/>
</dbReference>
<feature type="domain" description="MANSC" evidence="6">
    <location>
        <begin position="154"/>
        <end position="219"/>
    </location>
</feature>
<feature type="compositionally biased region" description="Basic and acidic residues" evidence="4">
    <location>
        <begin position="86"/>
        <end position="100"/>
    </location>
</feature>
<feature type="region of interest" description="Disordered" evidence="4">
    <location>
        <begin position="20"/>
        <end position="130"/>
    </location>
</feature>
<dbReference type="InterPro" id="IPR029865">
    <property type="entry name" value="KIAA0319-like"/>
</dbReference>
<dbReference type="Pfam" id="PF23597">
    <property type="entry name" value="KIAA0319_N"/>
    <property type="match status" value="1"/>
</dbReference>
<evidence type="ECO:0000256" key="2">
    <source>
        <dbReference type="ARBA" id="ARBA00023136"/>
    </source>
</evidence>
<evidence type="ECO:0000313" key="8">
    <source>
        <dbReference type="Proteomes" id="UP000007879"/>
    </source>
</evidence>
<evidence type="ECO:0000259" key="6">
    <source>
        <dbReference type="Pfam" id="PF23597"/>
    </source>
</evidence>
<keyword evidence="2" id="KW-0472">Membrane</keyword>
<sequence>MRKGVHFTVVFILLATNLGGSLSSHSRQPLSYNNQREDKPQDSYDQRPYPDSFHDGDPYNGKEDVDRPYKYNEDTNAEETDEEEDYKYNDKSKETTDNNEYHSSPSDNYHNQDGQDPAEEPDLPPPSYPTAPPSYSCRFHYHSNSLPKGKTKVSYLHFIGAARSYKECADLCCQHGRKCQLGWLFKKKCFAVGCNSAEKDRCTPKAVPYDAKYSSSVVVMSFVKKTNHDSHNKDESSFSSTVVPQPSSSSLSSSSSSDYYSSNLHSHSIATTRSSSLSSVVTTTPSSSSSVIKATPHPKPPHGNHRLINNVLTIAVANKHPVITLPTDHIKIFSSTWPDSSPGVTYHYHWRRLFGPKKGNLNGVNDKTISLSHVCYREGEGGRNVWLCHLSIVYIEIIIVKFAKQGLCVVVFMWIK</sequence>
<keyword evidence="3" id="KW-0325">Glycoprotein</keyword>
<feature type="compositionally biased region" description="Acidic residues" evidence="4">
    <location>
        <begin position="75"/>
        <end position="85"/>
    </location>
</feature>
<reference evidence="8" key="1">
    <citation type="journal article" date="2010" name="Nature">
        <title>The Amphimedon queenslandica genome and the evolution of animal complexity.</title>
        <authorList>
            <person name="Srivastava M."/>
            <person name="Simakov O."/>
            <person name="Chapman J."/>
            <person name="Fahey B."/>
            <person name="Gauthier M.E."/>
            <person name="Mitros T."/>
            <person name="Richards G.S."/>
            <person name="Conaco C."/>
            <person name="Dacre M."/>
            <person name="Hellsten U."/>
            <person name="Larroux C."/>
            <person name="Putnam N.H."/>
            <person name="Stanke M."/>
            <person name="Adamska M."/>
            <person name="Darling A."/>
            <person name="Degnan S.M."/>
            <person name="Oakley T.H."/>
            <person name="Plachetzki D.C."/>
            <person name="Zhai Y."/>
            <person name="Adamski M."/>
            <person name="Calcino A."/>
            <person name="Cummins S.F."/>
            <person name="Goodstein D.M."/>
            <person name="Harris C."/>
            <person name="Jackson D.J."/>
            <person name="Leys S.P."/>
            <person name="Shu S."/>
            <person name="Woodcroft B.J."/>
            <person name="Vervoort M."/>
            <person name="Kosik K.S."/>
            <person name="Manning G."/>
            <person name="Degnan B.M."/>
            <person name="Rokhsar D.S."/>
        </authorList>
    </citation>
    <scope>NUCLEOTIDE SEQUENCE [LARGE SCALE GENOMIC DNA]</scope>
</reference>
<protein>
    <recommendedName>
        <fullName evidence="6">MANSC domain-containing protein</fullName>
    </recommendedName>
</protein>
<evidence type="ECO:0000256" key="4">
    <source>
        <dbReference type="SAM" id="MobiDB-lite"/>
    </source>
</evidence>
<feature type="signal peptide" evidence="5">
    <location>
        <begin position="1"/>
        <end position="23"/>
    </location>
</feature>
<feature type="compositionally biased region" description="Polar residues" evidence="4">
    <location>
        <begin position="101"/>
        <end position="114"/>
    </location>
</feature>
<dbReference type="GO" id="GO:0031410">
    <property type="term" value="C:cytoplasmic vesicle"/>
    <property type="evidence" value="ECO:0007669"/>
    <property type="project" value="TreeGrafter"/>
</dbReference>
<proteinExistence type="predicted"/>